<feature type="transmembrane region" description="Helical" evidence="6">
    <location>
        <begin position="144"/>
        <end position="167"/>
    </location>
</feature>
<dbReference type="Proteomes" id="UP000538196">
    <property type="component" value="Unassembled WGS sequence"/>
</dbReference>
<dbReference type="PIRSF" id="PIRSF035875">
    <property type="entry name" value="RNase_BN"/>
    <property type="match status" value="1"/>
</dbReference>
<reference evidence="7 8" key="1">
    <citation type="submission" date="2020-08" db="EMBL/GenBank/DDBJ databases">
        <title>Sequencing the genomes of 1000 actinobacteria strains.</title>
        <authorList>
            <person name="Klenk H.-P."/>
        </authorList>
    </citation>
    <scope>NUCLEOTIDE SEQUENCE [LARGE SCALE GENOMIC DNA]</scope>
    <source>
        <strain evidence="7 8">DSM 20146</strain>
    </source>
</reference>
<feature type="transmembrane region" description="Helical" evidence="6">
    <location>
        <begin position="253"/>
        <end position="275"/>
    </location>
</feature>
<dbReference type="NCBIfam" id="TIGR00765">
    <property type="entry name" value="yihY_not_rbn"/>
    <property type="match status" value="1"/>
</dbReference>
<keyword evidence="5 6" id="KW-0472">Membrane</keyword>
<comment type="subcellular location">
    <subcellularLocation>
        <location evidence="1">Cell membrane</location>
        <topology evidence="1">Multi-pass membrane protein</topology>
    </subcellularLocation>
</comment>
<proteinExistence type="predicted"/>
<evidence type="ECO:0000256" key="2">
    <source>
        <dbReference type="ARBA" id="ARBA00022475"/>
    </source>
</evidence>
<feature type="transmembrane region" description="Helical" evidence="6">
    <location>
        <begin position="34"/>
        <end position="60"/>
    </location>
</feature>
<evidence type="ECO:0000256" key="6">
    <source>
        <dbReference type="SAM" id="Phobius"/>
    </source>
</evidence>
<organism evidence="7 8">
    <name type="scientific">Leifsonia aquatica</name>
    <name type="common">Corynebacterium aquaticum</name>
    <dbReference type="NCBI Taxonomy" id="144185"/>
    <lineage>
        <taxon>Bacteria</taxon>
        <taxon>Bacillati</taxon>
        <taxon>Actinomycetota</taxon>
        <taxon>Actinomycetes</taxon>
        <taxon>Micrococcales</taxon>
        <taxon>Microbacteriaceae</taxon>
        <taxon>Leifsonia</taxon>
    </lineage>
</organism>
<feature type="transmembrane region" description="Helical" evidence="6">
    <location>
        <begin position="100"/>
        <end position="124"/>
    </location>
</feature>
<evidence type="ECO:0000256" key="3">
    <source>
        <dbReference type="ARBA" id="ARBA00022692"/>
    </source>
</evidence>
<evidence type="ECO:0000256" key="4">
    <source>
        <dbReference type="ARBA" id="ARBA00022989"/>
    </source>
</evidence>
<keyword evidence="8" id="KW-1185">Reference proteome</keyword>
<feature type="transmembrane region" description="Helical" evidence="6">
    <location>
        <begin position="187"/>
        <end position="207"/>
    </location>
</feature>
<dbReference type="PANTHER" id="PTHR30213">
    <property type="entry name" value="INNER MEMBRANE PROTEIN YHJD"/>
    <property type="match status" value="1"/>
</dbReference>
<dbReference type="InterPro" id="IPR017039">
    <property type="entry name" value="Virul_fac_BrkB"/>
</dbReference>
<dbReference type="Pfam" id="PF03631">
    <property type="entry name" value="Virul_fac_BrkB"/>
    <property type="match status" value="1"/>
</dbReference>
<feature type="transmembrane region" description="Helical" evidence="6">
    <location>
        <begin position="219"/>
        <end position="241"/>
    </location>
</feature>
<evidence type="ECO:0000256" key="1">
    <source>
        <dbReference type="ARBA" id="ARBA00004651"/>
    </source>
</evidence>
<comment type="caution">
    <text evidence="7">The sequence shown here is derived from an EMBL/GenBank/DDBJ whole genome shotgun (WGS) entry which is preliminary data.</text>
</comment>
<dbReference type="PANTHER" id="PTHR30213:SF0">
    <property type="entry name" value="UPF0761 MEMBRANE PROTEIN YIHY"/>
    <property type="match status" value="1"/>
</dbReference>
<dbReference type="EMBL" id="JACHVP010000002">
    <property type="protein sequence ID" value="MBB2967467.1"/>
    <property type="molecule type" value="Genomic_DNA"/>
</dbReference>
<sequence>MTAERPRVPWVRLPWGFILKGTLRRFSRDACTDLAAGLTYFGVLSLFPAMIALVSILGLVGQSKTGIDALFGMVNQLAPGMLDVVRGPIEALAESPATGIALAIGIVGSVWSASGYVGGFGRALNRVYHVEEGRTTFALRPAQLLVTIAALALVAIVAILLVVSGPIAQAIGDAIGLGDAAQTAWSILRWPIVVAALVVLVALLYGVSPNVRYPRLRWLTTGAIAAIVVIGIASTGFAFYVANFGSYDKTYGALAGIIVFLLWIWIANVALLLGAELDREVERAREILAGEEAEYGLSLPLKSDAAIVKARDAEAGVVLAARKLRKEHAARDGE</sequence>
<gene>
    <name evidence="7" type="ORF">FHX33_002230</name>
</gene>
<dbReference type="RefSeq" id="WP_021757633.1">
    <property type="nucleotide sequence ID" value="NZ_JACHVP010000002.1"/>
</dbReference>
<keyword evidence="3 6" id="KW-0812">Transmembrane</keyword>
<evidence type="ECO:0000313" key="8">
    <source>
        <dbReference type="Proteomes" id="UP000538196"/>
    </source>
</evidence>
<evidence type="ECO:0000313" key="7">
    <source>
        <dbReference type="EMBL" id="MBB2967467.1"/>
    </source>
</evidence>
<accession>A0A7W4UWN2</accession>
<keyword evidence="4 6" id="KW-1133">Transmembrane helix</keyword>
<evidence type="ECO:0000256" key="5">
    <source>
        <dbReference type="ARBA" id="ARBA00023136"/>
    </source>
</evidence>
<protein>
    <submittedName>
        <fullName evidence="7">Membrane protein</fullName>
    </submittedName>
</protein>
<dbReference type="AlphaFoldDB" id="A0A7W4UWN2"/>
<dbReference type="GO" id="GO:0005886">
    <property type="term" value="C:plasma membrane"/>
    <property type="evidence" value="ECO:0007669"/>
    <property type="project" value="UniProtKB-SubCell"/>
</dbReference>
<name>A0A7W4UWN2_LEIAQ</name>
<keyword evidence="2" id="KW-1003">Cell membrane</keyword>